<evidence type="ECO:0000313" key="2">
    <source>
        <dbReference type="Proteomes" id="UP000659630"/>
    </source>
</evidence>
<dbReference type="PANTHER" id="PTHR39450:SF1">
    <property type="entry name" value="DUF1667 DOMAIN-CONTAINING PROTEIN"/>
    <property type="match status" value="1"/>
</dbReference>
<reference evidence="1" key="1">
    <citation type="submission" date="2020-08" db="EMBL/GenBank/DDBJ databases">
        <title>Genome public.</title>
        <authorList>
            <person name="Liu C."/>
            <person name="Sun Q."/>
        </authorList>
    </citation>
    <scope>NUCLEOTIDE SEQUENCE</scope>
    <source>
        <strain evidence="1">BX8</strain>
    </source>
</reference>
<proteinExistence type="predicted"/>
<dbReference type="Pfam" id="PF07892">
    <property type="entry name" value="DUF1667"/>
    <property type="match status" value="1"/>
</dbReference>
<sequence length="115" mass="12518">MAIRKMICITCPRGCHLEVDDETLQVRGNTCPKGEEYGRNEVTDPRRVLTSTVRIEGAAHCRLPVKTAAPIPKPLLLKAMDALAEVTVKAPVRVGEVVIRDLLGTGVDLVATKEM</sequence>
<name>A0A923I8H2_9FIRM</name>
<dbReference type="RefSeq" id="WP_186887081.1">
    <property type="nucleotide sequence ID" value="NZ_JACONZ010000001.1"/>
</dbReference>
<organism evidence="1 2">
    <name type="scientific">Anaerofilum hominis</name>
    <dbReference type="NCBI Taxonomy" id="2763016"/>
    <lineage>
        <taxon>Bacteria</taxon>
        <taxon>Bacillati</taxon>
        <taxon>Bacillota</taxon>
        <taxon>Clostridia</taxon>
        <taxon>Eubacteriales</taxon>
        <taxon>Oscillospiraceae</taxon>
        <taxon>Anaerofilum</taxon>
    </lineage>
</organism>
<dbReference type="SUPFAM" id="SSF160148">
    <property type="entry name" value="CPE0013-like"/>
    <property type="match status" value="1"/>
</dbReference>
<dbReference type="PANTHER" id="PTHR39450">
    <property type="entry name" value="MOLYBDOPTERIN OXIDOREDUCTASE, 4FE-4S CLUSTER-BINDING SUBUNIT"/>
    <property type="match status" value="1"/>
</dbReference>
<keyword evidence="2" id="KW-1185">Reference proteome</keyword>
<protein>
    <submittedName>
        <fullName evidence="1">DUF1667 domain-containing protein</fullName>
    </submittedName>
</protein>
<dbReference type="InterPro" id="IPR012460">
    <property type="entry name" value="DUF1667"/>
</dbReference>
<evidence type="ECO:0000313" key="1">
    <source>
        <dbReference type="EMBL" id="MBC5580751.1"/>
    </source>
</evidence>
<accession>A0A923I8H2</accession>
<dbReference type="InterPro" id="IPR036593">
    <property type="entry name" value="CPE0013-like_sf"/>
</dbReference>
<dbReference type="EMBL" id="JACONZ010000001">
    <property type="protein sequence ID" value="MBC5580751.1"/>
    <property type="molecule type" value="Genomic_DNA"/>
</dbReference>
<dbReference type="Proteomes" id="UP000659630">
    <property type="component" value="Unassembled WGS sequence"/>
</dbReference>
<dbReference type="Gene3D" id="3.10.530.10">
    <property type="entry name" value="CPE0013-like"/>
    <property type="match status" value="1"/>
</dbReference>
<gene>
    <name evidence="1" type="ORF">H8S23_04470</name>
</gene>
<dbReference type="AlphaFoldDB" id="A0A923I8H2"/>
<comment type="caution">
    <text evidence="1">The sequence shown here is derived from an EMBL/GenBank/DDBJ whole genome shotgun (WGS) entry which is preliminary data.</text>
</comment>